<evidence type="ECO:0000256" key="3">
    <source>
        <dbReference type="ARBA" id="ARBA00022729"/>
    </source>
</evidence>
<dbReference type="SUPFAM" id="SSF52151">
    <property type="entry name" value="FabD/lysophospholipase-like"/>
    <property type="match status" value="1"/>
</dbReference>
<dbReference type="Pfam" id="PF01735">
    <property type="entry name" value="PLA2_B"/>
    <property type="match status" value="1"/>
</dbReference>
<dbReference type="AlphaFoldDB" id="A0A2J6QXI8"/>
<dbReference type="GO" id="GO:0046475">
    <property type="term" value="P:glycerophospholipid catabolic process"/>
    <property type="evidence" value="ECO:0007669"/>
    <property type="project" value="TreeGrafter"/>
</dbReference>
<comment type="similarity">
    <text evidence="1 9">Belongs to the lysophospholipase family.</text>
</comment>
<dbReference type="PANTHER" id="PTHR10728">
    <property type="entry name" value="CYTOSOLIC PHOSPHOLIPASE A2"/>
    <property type="match status" value="1"/>
</dbReference>
<dbReference type="InterPro" id="IPR002642">
    <property type="entry name" value="LysoPLipase_cat_dom"/>
</dbReference>
<reference evidence="11 12" key="1">
    <citation type="submission" date="2016-04" db="EMBL/GenBank/DDBJ databases">
        <title>A degradative enzymes factory behind the ericoid mycorrhizal symbiosis.</title>
        <authorList>
            <consortium name="DOE Joint Genome Institute"/>
            <person name="Martino E."/>
            <person name="Morin E."/>
            <person name="Grelet G."/>
            <person name="Kuo A."/>
            <person name="Kohler A."/>
            <person name="Daghino S."/>
            <person name="Barry K."/>
            <person name="Choi C."/>
            <person name="Cichocki N."/>
            <person name="Clum A."/>
            <person name="Copeland A."/>
            <person name="Hainaut M."/>
            <person name="Haridas S."/>
            <person name="Labutti K."/>
            <person name="Lindquist E."/>
            <person name="Lipzen A."/>
            <person name="Khouja H.-R."/>
            <person name="Murat C."/>
            <person name="Ohm R."/>
            <person name="Olson A."/>
            <person name="Spatafora J."/>
            <person name="Veneault-Fourrey C."/>
            <person name="Henrissat B."/>
            <person name="Grigoriev I."/>
            <person name="Martin F."/>
            <person name="Perotto S."/>
        </authorList>
    </citation>
    <scope>NUCLEOTIDE SEQUENCE [LARGE SCALE GENOMIC DNA]</scope>
    <source>
        <strain evidence="11 12">F</strain>
    </source>
</reference>
<protein>
    <recommendedName>
        <fullName evidence="2 9">Lysophospholipase</fullName>
        <ecNumber evidence="2 9">3.1.1.5</ecNumber>
    </recommendedName>
</protein>
<dbReference type="Gene3D" id="3.40.1090.10">
    <property type="entry name" value="Cytosolic phospholipase A2 catalytic domain"/>
    <property type="match status" value="1"/>
</dbReference>
<feature type="domain" description="PLA2c" evidence="10">
    <location>
        <begin position="20"/>
        <end position="589"/>
    </location>
</feature>
<evidence type="ECO:0000256" key="1">
    <source>
        <dbReference type="ARBA" id="ARBA00008780"/>
    </source>
</evidence>
<accession>A0A2J6QXI8</accession>
<organism evidence="11 12">
    <name type="scientific">Hyaloscypha variabilis (strain UAMH 11265 / GT02V1 / F)</name>
    <name type="common">Meliniomyces variabilis</name>
    <dbReference type="NCBI Taxonomy" id="1149755"/>
    <lineage>
        <taxon>Eukaryota</taxon>
        <taxon>Fungi</taxon>
        <taxon>Dikarya</taxon>
        <taxon>Ascomycota</taxon>
        <taxon>Pezizomycotina</taxon>
        <taxon>Leotiomycetes</taxon>
        <taxon>Helotiales</taxon>
        <taxon>Hyaloscyphaceae</taxon>
        <taxon>Hyaloscypha</taxon>
        <taxon>Hyaloscypha variabilis</taxon>
    </lineage>
</organism>
<evidence type="ECO:0000256" key="8">
    <source>
        <dbReference type="PROSITE-ProRule" id="PRU00555"/>
    </source>
</evidence>
<evidence type="ECO:0000313" key="12">
    <source>
        <dbReference type="Proteomes" id="UP000235786"/>
    </source>
</evidence>
<evidence type="ECO:0000256" key="6">
    <source>
        <dbReference type="ARBA" id="ARBA00023098"/>
    </source>
</evidence>
<comment type="catalytic activity">
    <reaction evidence="9">
        <text>a 1-acyl-sn-glycero-3-phosphocholine + H2O = sn-glycerol 3-phosphocholine + a fatty acid + H(+)</text>
        <dbReference type="Rhea" id="RHEA:15177"/>
        <dbReference type="ChEBI" id="CHEBI:15377"/>
        <dbReference type="ChEBI" id="CHEBI:15378"/>
        <dbReference type="ChEBI" id="CHEBI:16870"/>
        <dbReference type="ChEBI" id="CHEBI:28868"/>
        <dbReference type="ChEBI" id="CHEBI:58168"/>
        <dbReference type="EC" id="3.1.1.5"/>
    </reaction>
</comment>
<dbReference type="PROSITE" id="PS51210">
    <property type="entry name" value="PLA2C"/>
    <property type="match status" value="1"/>
</dbReference>
<proteinExistence type="inferred from homology"/>
<dbReference type="GO" id="GO:0005829">
    <property type="term" value="C:cytosol"/>
    <property type="evidence" value="ECO:0007669"/>
    <property type="project" value="TreeGrafter"/>
</dbReference>
<keyword evidence="4 8" id="KW-0378">Hydrolase</keyword>
<dbReference type="SMART" id="SM00022">
    <property type="entry name" value="PLAc"/>
    <property type="match status" value="1"/>
</dbReference>
<dbReference type="OrthoDB" id="4084751at2759"/>
<evidence type="ECO:0000313" key="11">
    <source>
        <dbReference type="EMBL" id="PMD30973.1"/>
    </source>
</evidence>
<dbReference type="PANTHER" id="PTHR10728:SF33">
    <property type="entry name" value="LYSOPHOSPHOLIPASE 1-RELATED"/>
    <property type="match status" value="1"/>
</dbReference>
<dbReference type="EMBL" id="KZ613964">
    <property type="protein sequence ID" value="PMD30973.1"/>
    <property type="molecule type" value="Genomic_DNA"/>
</dbReference>
<dbReference type="GO" id="GO:0004623">
    <property type="term" value="F:phospholipase A2 activity"/>
    <property type="evidence" value="ECO:0007669"/>
    <property type="project" value="TreeGrafter"/>
</dbReference>
<evidence type="ECO:0000256" key="7">
    <source>
        <dbReference type="ARBA" id="ARBA00023180"/>
    </source>
</evidence>
<dbReference type="GO" id="GO:0004622">
    <property type="term" value="F:phosphatidylcholine lysophospholipase activity"/>
    <property type="evidence" value="ECO:0007669"/>
    <property type="project" value="UniProtKB-EC"/>
</dbReference>
<gene>
    <name evidence="11" type="ORF">L207DRAFT_549087</name>
</gene>
<keyword evidence="5 8" id="KW-0442">Lipid degradation</keyword>
<evidence type="ECO:0000256" key="4">
    <source>
        <dbReference type="ARBA" id="ARBA00022801"/>
    </source>
</evidence>
<keyword evidence="7" id="KW-0325">Glycoprotein</keyword>
<evidence type="ECO:0000256" key="5">
    <source>
        <dbReference type="ARBA" id="ARBA00022963"/>
    </source>
</evidence>
<dbReference type="STRING" id="1149755.A0A2J6QXI8"/>
<evidence type="ECO:0000259" key="10">
    <source>
        <dbReference type="PROSITE" id="PS51210"/>
    </source>
</evidence>
<sequence length="627" mass="68953">MALSKSSLLIVESYAPAYVPCPSNIEWIRPANGLSQAETAWVQGRKQVVGPALGEYLQRLEIEDFDVSQYLTHMNDCNYEDVPIMGLAISGGGWASAYTGTAAMRALDSRLEASVEQRTGGLLQCITYMSGLSGGGFPTVSFAVNNFPTADEIVEIWQPAIDRFGVNVTTQYAATFTDMFEDIGAKLEAGFPVGTADFFGRAWGYEFTPGYKGGLNVTLSSIVNQSNFISHQMPFPILQTIELTDEDVKAFGLEIPFANDTTYDMMPFEFGAWGGSASSFFPTQYLGTKLNNGVPVNESACVVGFDRGAFMIGASGAAFNFWEIEIESNGTLASFSKSKRTLGSPDKKVRKREEVVPPSEADAISSVFESKFNLTIPEMSYAQVPNPFVGVSSASAYTQTAPYLNMVDGSEGGQTIPLWGQIQPARAVNFIIAWEDNNDATPYGWSNGTNLYHTYLQASAAGLPFPIVPPFSTFIHRRWFERPVFFGCDKRLTTTGDSNAPIVLYLAHAPYSAYLNYTADQGVMSPQQMDDIFLNGFNQLTQGNGTLDHEWPVCLGCAAIERSLEKAGMDTPEQCRRCFEKYCWDGNSMDEKDVGIVNPTLVLDHKLGYLQWLAEHEYWNATLAYQE</sequence>
<name>A0A2J6QXI8_HYAVF</name>
<evidence type="ECO:0000256" key="9">
    <source>
        <dbReference type="RuleBase" id="RU362103"/>
    </source>
</evidence>
<keyword evidence="6 8" id="KW-0443">Lipid metabolism</keyword>
<keyword evidence="3" id="KW-0732">Signal</keyword>
<evidence type="ECO:0000256" key="2">
    <source>
        <dbReference type="ARBA" id="ARBA00013274"/>
    </source>
</evidence>
<keyword evidence="12" id="KW-1185">Reference proteome</keyword>
<dbReference type="Proteomes" id="UP000235786">
    <property type="component" value="Unassembled WGS sequence"/>
</dbReference>
<dbReference type="EC" id="3.1.1.5" evidence="2 9"/>
<dbReference type="InterPro" id="IPR016035">
    <property type="entry name" value="Acyl_Trfase/lysoPLipase"/>
</dbReference>